<evidence type="ECO:0000313" key="2">
    <source>
        <dbReference type="Proteomes" id="UP001054801"/>
    </source>
</evidence>
<protein>
    <recommendedName>
        <fullName evidence="3">Regulatory protein, RpfE type</fullName>
    </recommendedName>
</protein>
<reference evidence="1" key="1">
    <citation type="journal article" date="2022" name="Microorganisms">
        <title>Two New Species of Filamentous Sulfur Bacteria of the Genus Thiothrix, Thiothrix winogradskyi sp. nov. and 'Candidatus Thiothrix sulfatifontis' sp. nov.</title>
        <authorList>
            <person name="Ravin N.V."/>
            <person name="Rossetti S."/>
            <person name="Beletsky A.V."/>
            <person name="Kadnikov V.V."/>
            <person name="Rudenko T.S."/>
            <person name="Smolyakov D.D."/>
            <person name="Moskvitina M.I."/>
            <person name="Gureeva M.V."/>
            <person name="Mardanov A.V."/>
            <person name="Grabovich M.Y."/>
        </authorList>
    </citation>
    <scope>NUCLEOTIDE SEQUENCE</scope>
    <source>
        <strain evidence="1">CT3</strain>
    </source>
</reference>
<organism evidence="1 2">
    <name type="scientific">Thiothrix winogradskyi</name>
    <dbReference type="NCBI Taxonomy" id="96472"/>
    <lineage>
        <taxon>Bacteria</taxon>
        <taxon>Pseudomonadati</taxon>
        <taxon>Pseudomonadota</taxon>
        <taxon>Gammaproteobacteria</taxon>
        <taxon>Thiotrichales</taxon>
        <taxon>Thiotrichaceae</taxon>
        <taxon>Thiothrix</taxon>
    </lineage>
</organism>
<sequence>MKTKSVIDLRFYLPGLFQPLDLWCKDFAFQPAASNLLRLCANTSVITAPVQGLEATLFHDYGQSAGSEIPFAYYRYCADFGVPPPTALLCADPVWLKSGLDSVVMQAELPSLTLDEVTRLLAVLNRHLQEDGLQLVAKHPQRWYLLGERIQTDASLRTVPLSQALGQSIFALLPQGDKRYWHRLLNEIQMLLHTCESPAVNALWLWGAANPASITPLPANAFGGFIGTTLTSQVMTLASNTPHQALTTLSEANLETGKTYALVLDALHVPSVSDDMQSWQQALDLMDQHWFAPASAGMQSGKFTVSLTACDGRTLYCQQTPAWKFWQTRSATWEQLRERG</sequence>
<name>A0ABY3SUC9_9GAMM</name>
<gene>
    <name evidence="1" type="ORF">L2Y54_14355</name>
</gene>
<accession>A0ABY3SUC9</accession>
<dbReference type="Proteomes" id="UP001054801">
    <property type="component" value="Chromosome"/>
</dbReference>
<evidence type="ECO:0000313" key="1">
    <source>
        <dbReference type="EMBL" id="UJS23121.1"/>
    </source>
</evidence>
<evidence type="ECO:0008006" key="3">
    <source>
        <dbReference type="Google" id="ProtNLM"/>
    </source>
</evidence>
<keyword evidence="2" id="KW-1185">Reference proteome</keyword>
<proteinExistence type="predicted"/>
<dbReference type="RefSeq" id="WP_236497007.1">
    <property type="nucleotide sequence ID" value="NZ_CP091244.1"/>
</dbReference>
<dbReference type="EMBL" id="CP091244">
    <property type="protein sequence ID" value="UJS23121.1"/>
    <property type="molecule type" value="Genomic_DNA"/>
</dbReference>